<evidence type="ECO:0000256" key="5">
    <source>
        <dbReference type="ARBA" id="ARBA00022842"/>
    </source>
</evidence>
<dbReference type="GO" id="GO:0005524">
    <property type="term" value="F:ATP binding"/>
    <property type="evidence" value="ECO:0007669"/>
    <property type="project" value="UniProtKB-KW"/>
</dbReference>
<dbReference type="SUPFAM" id="SSF56059">
    <property type="entry name" value="Glutathione synthetase ATP-binding domain-like"/>
    <property type="match status" value="1"/>
</dbReference>
<dbReference type="Proteomes" id="UP000032946">
    <property type="component" value="Chromosome"/>
</dbReference>
<dbReference type="InterPro" id="IPR005494">
    <property type="entry name" value="GSPS_pre-ATP-grasp-like_dom"/>
</dbReference>
<dbReference type="Gene3D" id="3.30.1490.330">
    <property type="match status" value="1"/>
</dbReference>
<dbReference type="InterPro" id="IPR016185">
    <property type="entry name" value="PreATP-grasp_dom_sf"/>
</dbReference>
<dbReference type="AlphaFoldDB" id="A0A9P1KJA2"/>
<sequence length="382" mass="44946">MVSSKMQRISITPRSDWQDKCDEVGFHFYELDGLYWNERVCYQFTSEQIDEIEAATQELHELCLEAVDCIVSEQRYQQLSIDPDFFELCCRSWTREDLSLYGRFDLAYDGVNPPKLLEYNADTPTALLEASVVQWMWLEEVFPDADQFNSIHEKLLAQFQTIYENSPPQGKYLHFTCERDTEEDLGTVEYLRDLAMQAGFETKHLYIDEVGWDSHRMCFCDWEYKPIKLMFKLYPWEWIVDDEFSQFLLNEPMQLLEPPWKMILSNKAILPILWELFPDHPNLLPAYFDSSPLRHPYISKPIFSREGANISIYYGDRTYQTPGIYQDVPVIYQAYFPLPEFQGCYPVLGSWVIGGEAAGIGIREDRTPITQNTSQFIPHYFI</sequence>
<keyword evidence="2" id="KW-0479">Metal-binding</keyword>
<evidence type="ECO:0000256" key="4">
    <source>
        <dbReference type="ARBA" id="ARBA00022840"/>
    </source>
</evidence>
<protein>
    <submittedName>
        <fullName evidence="7">Glutathionylspermidine synthase</fullName>
        <ecNumber evidence="7">6.3.1.8</ecNumber>
    </submittedName>
</protein>
<feature type="domain" description="Glutathionylspermidine synthase pre-ATP-grasp-like" evidence="6">
    <location>
        <begin position="17"/>
        <end position="381"/>
    </location>
</feature>
<dbReference type="GO" id="GO:0008885">
    <property type="term" value="F:glutathionylspermidine synthase activity"/>
    <property type="evidence" value="ECO:0007669"/>
    <property type="project" value="UniProtKB-EC"/>
</dbReference>
<evidence type="ECO:0000256" key="1">
    <source>
        <dbReference type="ARBA" id="ARBA00022598"/>
    </source>
</evidence>
<dbReference type="Pfam" id="PF03738">
    <property type="entry name" value="GSP_synth"/>
    <property type="match status" value="1"/>
</dbReference>
<evidence type="ECO:0000313" key="8">
    <source>
        <dbReference type="Proteomes" id="UP000032946"/>
    </source>
</evidence>
<dbReference type="GO" id="GO:0046872">
    <property type="term" value="F:metal ion binding"/>
    <property type="evidence" value="ECO:0007669"/>
    <property type="project" value="UniProtKB-KW"/>
</dbReference>
<evidence type="ECO:0000256" key="2">
    <source>
        <dbReference type="ARBA" id="ARBA00022723"/>
    </source>
</evidence>
<evidence type="ECO:0000259" key="6">
    <source>
        <dbReference type="Pfam" id="PF03738"/>
    </source>
</evidence>
<organism evidence="7 8">
    <name type="scientific">Limnospira indica PCC 8005</name>
    <dbReference type="NCBI Taxonomy" id="376219"/>
    <lineage>
        <taxon>Bacteria</taxon>
        <taxon>Bacillati</taxon>
        <taxon>Cyanobacteriota</taxon>
        <taxon>Cyanophyceae</taxon>
        <taxon>Oscillatoriophycideae</taxon>
        <taxon>Oscillatoriales</taxon>
        <taxon>Sirenicapillariaceae</taxon>
        <taxon>Limnospira</taxon>
    </lineage>
</organism>
<dbReference type="EMBL" id="FO818640">
    <property type="protein sequence ID" value="CDM98219.1"/>
    <property type="molecule type" value="Genomic_DNA"/>
</dbReference>
<evidence type="ECO:0000256" key="3">
    <source>
        <dbReference type="ARBA" id="ARBA00022741"/>
    </source>
</evidence>
<keyword evidence="1 7" id="KW-0436">Ligase</keyword>
<reference evidence="7 8" key="1">
    <citation type="submission" date="2014-02" db="EMBL/GenBank/DDBJ databases">
        <authorList>
            <person name="Genoscope - CEA"/>
        </authorList>
    </citation>
    <scope>NUCLEOTIDE SEQUENCE [LARGE SCALE GENOMIC DNA]</scope>
    <source>
        <strain evidence="7 8">PCC 8005</strain>
    </source>
</reference>
<dbReference type="SUPFAM" id="SSF52440">
    <property type="entry name" value="PreATP-grasp domain"/>
    <property type="match status" value="1"/>
</dbReference>
<evidence type="ECO:0000313" key="7">
    <source>
        <dbReference type="EMBL" id="CDM98219.1"/>
    </source>
</evidence>
<accession>A0A9P1KJA2</accession>
<keyword evidence="5" id="KW-0460">Magnesium</keyword>
<name>A0A9P1KJA2_9CYAN</name>
<gene>
    <name evidence="7" type="ORF">ARTHRO_60820</name>
</gene>
<keyword evidence="8" id="KW-1185">Reference proteome</keyword>
<keyword evidence="3" id="KW-0547">Nucleotide-binding</keyword>
<proteinExistence type="predicted"/>
<dbReference type="EC" id="6.3.1.8" evidence="7"/>
<keyword evidence="4" id="KW-0067">ATP-binding</keyword>